<dbReference type="InterPro" id="IPR015424">
    <property type="entry name" value="PyrdxlP-dep_Trfase"/>
</dbReference>
<dbReference type="PATRIC" id="fig|84531.8.peg.3672"/>
<dbReference type="PRINTS" id="PR00035">
    <property type="entry name" value="HTHGNTR"/>
</dbReference>
<protein>
    <submittedName>
        <fullName evidence="7">Bacterial regulatory, gntR family protein</fullName>
    </submittedName>
</protein>
<dbReference type="PANTHER" id="PTHR46577:SF1">
    <property type="entry name" value="HTH-TYPE TRANSCRIPTIONAL REGULATORY PROTEIN GABR"/>
    <property type="match status" value="1"/>
</dbReference>
<dbReference type="EMBL" id="CP011129">
    <property type="protein sequence ID" value="ALN81776.1"/>
    <property type="molecule type" value="Genomic_DNA"/>
</dbReference>
<dbReference type="SMART" id="SM00345">
    <property type="entry name" value="HTH_GNTR"/>
    <property type="match status" value="1"/>
</dbReference>
<keyword evidence="4" id="KW-0238">DNA-binding</keyword>
<dbReference type="GO" id="GO:0030170">
    <property type="term" value="F:pyridoxal phosphate binding"/>
    <property type="evidence" value="ECO:0007669"/>
    <property type="project" value="InterPro"/>
</dbReference>
<dbReference type="SUPFAM" id="SSF46785">
    <property type="entry name" value="Winged helix' DNA-binding domain"/>
    <property type="match status" value="1"/>
</dbReference>
<name>A0A0S2FE29_LYSAN</name>
<accession>A0A0S2FE29</accession>
<dbReference type="GO" id="GO:0003700">
    <property type="term" value="F:DNA-binding transcription factor activity"/>
    <property type="evidence" value="ECO:0007669"/>
    <property type="project" value="InterPro"/>
</dbReference>
<organism evidence="7 8">
    <name type="scientific">Lysobacter antibioticus</name>
    <dbReference type="NCBI Taxonomy" id="84531"/>
    <lineage>
        <taxon>Bacteria</taxon>
        <taxon>Pseudomonadati</taxon>
        <taxon>Pseudomonadota</taxon>
        <taxon>Gammaproteobacteria</taxon>
        <taxon>Lysobacterales</taxon>
        <taxon>Lysobacteraceae</taxon>
        <taxon>Lysobacter</taxon>
    </lineage>
</organism>
<dbReference type="InterPro" id="IPR036390">
    <property type="entry name" value="WH_DNA-bd_sf"/>
</dbReference>
<dbReference type="InterPro" id="IPR015421">
    <property type="entry name" value="PyrdxlP-dep_Trfase_major"/>
</dbReference>
<dbReference type="Gene3D" id="3.40.640.10">
    <property type="entry name" value="Type I PLP-dependent aspartate aminotransferase-like (Major domain)"/>
    <property type="match status" value="1"/>
</dbReference>
<dbReference type="CDD" id="cd07377">
    <property type="entry name" value="WHTH_GntR"/>
    <property type="match status" value="1"/>
</dbReference>
<evidence type="ECO:0000259" key="6">
    <source>
        <dbReference type="PROSITE" id="PS50949"/>
    </source>
</evidence>
<dbReference type="CDD" id="cd00609">
    <property type="entry name" value="AAT_like"/>
    <property type="match status" value="1"/>
</dbReference>
<dbReference type="Gene3D" id="1.10.10.10">
    <property type="entry name" value="Winged helix-like DNA-binding domain superfamily/Winged helix DNA-binding domain"/>
    <property type="match status" value="1"/>
</dbReference>
<proteinExistence type="inferred from homology"/>
<dbReference type="Proteomes" id="UP000060787">
    <property type="component" value="Chromosome"/>
</dbReference>
<dbReference type="PANTHER" id="PTHR46577">
    <property type="entry name" value="HTH-TYPE TRANSCRIPTIONAL REGULATORY PROTEIN GABR"/>
    <property type="match status" value="1"/>
</dbReference>
<evidence type="ECO:0000313" key="7">
    <source>
        <dbReference type="EMBL" id="ALN81776.1"/>
    </source>
</evidence>
<keyword evidence="3" id="KW-0805">Transcription regulation</keyword>
<dbReference type="KEGG" id="lab:LA76x_3654"/>
<sequence length="507" mass="54410">MRGMAKHAGSVFSVDVTGLETGQGQPAYARICERIRSAIVSGALAPNARLPSSRVLAQDLGVARNTVDWALGQLVADGYIVRRRGAGSFVAASLPERDTRPLAAKRSTQAAAVEDERRLSRRATALRSYPGHYQPASAIPFTPSLPPIDLFPRAVWNRLLQREAAQAGTAYWAYGASNGLPALREAIAAHASAMRATRCSPEQVIVVTSTQQAVELAGKVLADTDDLAWAETPGYQPVQHCLRAAGLQVVPVPVDEQGLDVAAGRRLAPDARLAYVTPAHQYPMGYEMSMERRQALLDWTRQHDAYVIEDDYDGDYRYEGRPIASLQGMDDGGRVIYVGSFNKILFPALRIAYAIVPEPLIAAFVDAKHVADGHTALLMQGVLAAFIQEGHLARHLRKTRTIYDERRLDFLEQARALTEVLAFGPATAGMHVAALFKQGLAIDDRAVAAECARAGVVVHPLSKYGASERGGLVFGFAGASRAATRSGLEIVGQAIAAVRSMGAGSSP</sequence>
<dbReference type="InterPro" id="IPR004839">
    <property type="entry name" value="Aminotransferase_I/II_large"/>
</dbReference>
<gene>
    <name evidence="7" type="ORF">LA76x_3654</name>
</gene>
<comment type="similarity">
    <text evidence="1">In the C-terminal section; belongs to the class-I pyridoxal-phosphate-dependent aminotransferase family.</text>
</comment>
<evidence type="ECO:0000256" key="4">
    <source>
        <dbReference type="ARBA" id="ARBA00023125"/>
    </source>
</evidence>
<keyword evidence="8" id="KW-1185">Reference proteome</keyword>
<keyword evidence="5" id="KW-0804">Transcription</keyword>
<dbReference type="Pfam" id="PF00392">
    <property type="entry name" value="GntR"/>
    <property type="match status" value="1"/>
</dbReference>
<dbReference type="SUPFAM" id="SSF53383">
    <property type="entry name" value="PLP-dependent transferases"/>
    <property type="match status" value="1"/>
</dbReference>
<evidence type="ECO:0000256" key="3">
    <source>
        <dbReference type="ARBA" id="ARBA00023015"/>
    </source>
</evidence>
<dbReference type="GO" id="GO:0003677">
    <property type="term" value="F:DNA binding"/>
    <property type="evidence" value="ECO:0007669"/>
    <property type="project" value="UniProtKB-KW"/>
</dbReference>
<evidence type="ECO:0000256" key="5">
    <source>
        <dbReference type="ARBA" id="ARBA00023163"/>
    </source>
</evidence>
<feature type="domain" description="HTH gntR-type" evidence="6">
    <location>
        <begin position="25"/>
        <end position="93"/>
    </location>
</feature>
<dbReference type="InterPro" id="IPR000524">
    <property type="entry name" value="Tscrpt_reg_HTH_GntR"/>
</dbReference>
<dbReference type="eggNOG" id="COG1167">
    <property type="taxonomic scope" value="Bacteria"/>
</dbReference>
<dbReference type="InterPro" id="IPR036388">
    <property type="entry name" value="WH-like_DNA-bd_sf"/>
</dbReference>
<dbReference type="PROSITE" id="PS50949">
    <property type="entry name" value="HTH_GNTR"/>
    <property type="match status" value="1"/>
</dbReference>
<evidence type="ECO:0000256" key="2">
    <source>
        <dbReference type="ARBA" id="ARBA00022898"/>
    </source>
</evidence>
<dbReference type="AlphaFoldDB" id="A0A0S2FE29"/>
<dbReference type="STRING" id="84531.LA76x_3654"/>
<keyword evidence="2" id="KW-0663">Pyridoxal phosphate</keyword>
<dbReference type="InterPro" id="IPR051446">
    <property type="entry name" value="HTH_trans_reg/aminotransferase"/>
</dbReference>
<evidence type="ECO:0000313" key="8">
    <source>
        <dbReference type="Proteomes" id="UP000060787"/>
    </source>
</evidence>
<dbReference type="Pfam" id="PF00155">
    <property type="entry name" value="Aminotran_1_2"/>
    <property type="match status" value="1"/>
</dbReference>
<reference evidence="7 8" key="1">
    <citation type="journal article" date="2015" name="BMC Genomics">
        <title>Comparative genomics and metabolic profiling of the genus Lysobacter.</title>
        <authorList>
            <person name="de Bruijn I."/>
            <person name="Cheng X."/>
            <person name="de Jager V."/>
            <person name="Exposito R.G."/>
            <person name="Watrous J."/>
            <person name="Patel N."/>
            <person name="Postma J."/>
            <person name="Dorrestein P.C."/>
            <person name="Kobayashi D."/>
            <person name="Raaijmakers J.M."/>
        </authorList>
    </citation>
    <scope>NUCLEOTIDE SEQUENCE [LARGE SCALE GENOMIC DNA]</scope>
    <source>
        <strain evidence="7 8">76</strain>
    </source>
</reference>
<evidence type="ECO:0000256" key="1">
    <source>
        <dbReference type="ARBA" id="ARBA00005384"/>
    </source>
</evidence>